<dbReference type="AlphaFoldDB" id="A0A1T4LN69"/>
<dbReference type="Gene3D" id="1.10.1660.10">
    <property type="match status" value="1"/>
</dbReference>
<protein>
    <submittedName>
        <fullName evidence="2">DNA binding domain-containing protein, excisionase family</fullName>
    </submittedName>
</protein>
<dbReference type="PROSITE" id="PS50937">
    <property type="entry name" value="HTH_MERR_2"/>
    <property type="match status" value="1"/>
</dbReference>
<reference evidence="3" key="1">
    <citation type="submission" date="2017-02" db="EMBL/GenBank/DDBJ databases">
        <authorList>
            <person name="Varghese N."/>
            <person name="Submissions S."/>
        </authorList>
    </citation>
    <scope>NUCLEOTIDE SEQUENCE [LARGE SCALE GENOMIC DNA]</scope>
    <source>
        <strain evidence="3">DSM 15739</strain>
    </source>
</reference>
<name>A0A1T4LN69_9LACT</name>
<proteinExistence type="predicted"/>
<feature type="domain" description="HTH merR-type" evidence="1">
    <location>
        <begin position="7"/>
        <end position="31"/>
    </location>
</feature>
<dbReference type="STRING" id="1121925.SAMN02746011_01151"/>
<accession>A0A1T4LN69</accession>
<dbReference type="Proteomes" id="UP000189941">
    <property type="component" value="Unassembled WGS sequence"/>
</dbReference>
<dbReference type="InterPro" id="IPR009061">
    <property type="entry name" value="DNA-bd_dom_put_sf"/>
</dbReference>
<dbReference type="InterPro" id="IPR000551">
    <property type="entry name" value="MerR-type_HTH_dom"/>
</dbReference>
<dbReference type="RefSeq" id="WP_078755903.1">
    <property type="nucleotide sequence ID" value="NZ_FUWO01000008.1"/>
</dbReference>
<evidence type="ECO:0000259" key="1">
    <source>
        <dbReference type="PROSITE" id="PS50937"/>
    </source>
</evidence>
<dbReference type="GO" id="GO:0006355">
    <property type="term" value="P:regulation of DNA-templated transcription"/>
    <property type="evidence" value="ECO:0007669"/>
    <property type="project" value="InterPro"/>
</dbReference>
<dbReference type="Pfam" id="PF12728">
    <property type="entry name" value="HTH_17"/>
    <property type="match status" value="1"/>
</dbReference>
<evidence type="ECO:0000313" key="2">
    <source>
        <dbReference type="EMBL" id="SJZ56057.1"/>
    </source>
</evidence>
<dbReference type="GO" id="GO:0003677">
    <property type="term" value="F:DNA binding"/>
    <property type="evidence" value="ECO:0007669"/>
    <property type="project" value="InterPro"/>
</dbReference>
<dbReference type="NCBIfam" id="TIGR01764">
    <property type="entry name" value="excise"/>
    <property type="match status" value="1"/>
</dbReference>
<dbReference type="InterPro" id="IPR010093">
    <property type="entry name" value="SinI_DNA-bd"/>
</dbReference>
<dbReference type="InterPro" id="IPR041657">
    <property type="entry name" value="HTH_17"/>
</dbReference>
<keyword evidence="3" id="KW-1185">Reference proteome</keyword>
<dbReference type="OrthoDB" id="515428at2"/>
<dbReference type="SUPFAM" id="SSF46955">
    <property type="entry name" value="Putative DNA-binding domain"/>
    <property type="match status" value="1"/>
</dbReference>
<organism evidence="2 3">
    <name type="scientific">Globicatella sulfidifaciens DSM 15739</name>
    <dbReference type="NCBI Taxonomy" id="1121925"/>
    <lineage>
        <taxon>Bacteria</taxon>
        <taxon>Bacillati</taxon>
        <taxon>Bacillota</taxon>
        <taxon>Bacilli</taxon>
        <taxon>Lactobacillales</taxon>
        <taxon>Aerococcaceae</taxon>
        <taxon>Globicatella</taxon>
    </lineage>
</organism>
<dbReference type="EMBL" id="FUWO01000008">
    <property type="protein sequence ID" value="SJZ56057.1"/>
    <property type="molecule type" value="Genomic_DNA"/>
</dbReference>
<gene>
    <name evidence="2" type="ORF">SAMN02746011_01151</name>
</gene>
<sequence length="147" mass="17360">MNSEQKYYTGKEVAEMLGVTTRTIRNYLKEGKLKGTKFGGRWNFTQEDIDDYIQHEEQQYKSDSEISFEGVEHFNLEVEQHYEKAELLEQGIEKVLAIMNQLIAENPKYQYRFFYKQSGVNQAIYHFRGQLIGFGLLSERIVQTLKE</sequence>
<evidence type="ECO:0000313" key="3">
    <source>
        <dbReference type="Proteomes" id="UP000189941"/>
    </source>
</evidence>